<proteinExistence type="predicted"/>
<comment type="caution">
    <text evidence="1">The sequence shown here is derived from an EMBL/GenBank/DDBJ whole genome shotgun (WGS) entry which is preliminary data.</text>
</comment>
<protein>
    <submittedName>
        <fullName evidence="1">Uncharacterized protein</fullName>
    </submittedName>
</protein>
<dbReference type="Proteomes" id="UP001172082">
    <property type="component" value="Unassembled WGS sequence"/>
</dbReference>
<accession>A0ABT8KWD0</accession>
<reference evidence="1" key="1">
    <citation type="submission" date="2023-06" db="EMBL/GenBank/DDBJ databases">
        <title>Genomic of Parafulvivirga corallium.</title>
        <authorList>
            <person name="Wang G."/>
        </authorList>
    </citation>
    <scope>NUCLEOTIDE SEQUENCE</scope>
    <source>
        <strain evidence="1">BMA10</strain>
    </source>
</reference>
<name>A0ABT8KWD0_9BACT</name>
<gene>
    <name evidence="1" type="ORF">QQ008_27185</name>
</gene>
<dbReference type="EMBL" id="JAUJEA010000015">
    <property type="protein sequence ID" value="MDN5205101.1"/>
    <property type="molecule type" value="Genomic_DNA"/>
</dbReference>
<evidence type="ECO:0000313" key="1">
    <source>
        <dbReference type="EMBL" id="MDN5205101.1"/>
    </source>
</evidence>
<evidence type="ECO:0000313" key="2">
    <source>
        <dbReference type="Proteomes" id="UP001172082"/>
    </source>
</evidence>
<keyword evidence="2" id="KW-1185">Reference proteome</keyword>
<sequence>MRTIVILFVFSLIFLFEHPKVQAQTVTLSNTSIEIDLPEGFEVATQFSGLIHKGTATTVMGLEKENTSYLVVSSAMDEQYFADQDLTLLNKENISFNGHEGILFTCAFTVDSVAFERMIFLTGDHNNAKVVIANYPEIAKIQLASLVKDCITKIKF</sequence>
<organism evidence="1 2">
    <name type="scientific">Splendidivirga corallicola</name>
    <dbReference type="NCBI Taxonomy" id="3051826"/>
    <lineage>
        <taxon>Bacteria</taxon>
        <taxon>Pseudomonadati</taxon>
        <taxon>Bacteroidota</taxon>
        <taxon>Cytophagia</taxon>
        <taxon>Cytophagales</taxon>
        <taxon>Splendidivirgaceae</taxon>
        <taxon>Splendidivirga</taxon>
    </lineage>
</organism>
<dbReference type="RefSeq" id="WP_346755123.1">
    <property type="nucleotide sequence ID" value="NZ_JAUJEA010000015.1"/>
</dbReference>